<keyword evidence="2" id="KW-0288">FMN</keyword>
<evidence type="ECO:0000259" key="3">
    <source>
        <dbReference type="Pfam" id="PF03358"/>
    </source>
</evidence>
<dbReference type="EMBL" id="CP002207">
    <property type="protein sequence ID" value="ADP34116.1"/>
    <property type="molecule type" value="Genomic_DNA"/>
</dbReference>
<dbReference type="PANTHER" id="PTHR43278:SF4">
    <property type="entry name" value="NAD(P)H-DEPENDENT FMN-CONTAINING OXIDOREDUCTASE YWQN-RELATED"/>
    <property type="match status" value="1"/>
</dbReference>
<dbReference type="Gene3D" id="3.40.50.360">
    <property type="match status" value="1"/>
</dbReference>
<name>A0ABM5M1T2_BACA1</name>
<reference evidence="4 5" key="1">
    <citation type="journal article" date="2011" name="Front. Microbiol.">
        <title>Genomic signatures of strain selection and enhancement in Bacillus atrophaeus var. globigii, a historical biowarfare simulant.</title>
        <authorList>
            <person name="Gibbons H.S."/>
            <person name="Broomall S.M."/>
            <person name="McNew L.A."/>
            <person name="Daligault H."/>
            <person name="Chapman C."/>
            <person name="Bruce D."/>
            <person name="Karavis M."/>
            <person name="Krepps M."/>
            <person name="McGregor P.A."/>
            <person name="Hong C."/>
            <person name="Park K.H."/>
            <person name="Akmal A."/>
            <person name="Feldman A."/>
            <person name="Lin J.S."/>
            <person name="Chang W.E."/>
            <person name="Higgs B.W."/>
            <person name="Demirev P."/>
            <person name="Lindquist J."/>
            <person name="Liem A."/>
            <person name="Fochler E."/>
            <person name="Read T.D."/>
            <person name="Tapia R."/>
            <person name="Johnson S."/>
            <person name="Bishop-Lilly K.A."/>
            <person name="Detter C."/>
            <person name="Han C."/>
            <person name="Sozhamannan S."/>
            <person name="Rosenzweig C.N."/>
            <person name="Skowronski E.W."/>
        </authorList>
    </citation>
    <scope>NUCLEOTIDE SEQUENCE [LARGE SCALE GENOMIC DNA]</scope>
    <source>
        <strain evidence="4 5">1942</strain>
    </source>
</reference>
<dbReference type="InterPro" id="IPR005025">
    <property type="entry name" value="FMN_Rdtase-like_dom"/>
</dbReference>
<dbReference type="Proteomes" id="UP000006867">
    <property type="component" value="Chromosome"/>
</dbReference>
<feature type="domain" description="NADPH-dependent FMN reductase-like" evidence="3">
    <location>
        <begin position="1"/>
        <end position="123"/>
    </location>
</feature>
<dbReference type="InterPro" id="IPR029039">
    <property type="entry name" value="Flavoprotein-like_sf"/>
</dbReference>
<organism evidence="4 5">
    <name type="scientific">Bacillus atrophaeus (strain 1942)</name>
    <dbReference type="NCBI Taxonomy" id="720555"/>
    <lineage>
        <taxon>Bacteria</taxon>
        <taxon>Bacillati</taxon>
        <taxon>Bacillota</taxon>
        <taxon>Bacilli</taxon>
        <taxon>Bacillales</taxon>
        <taxon>Bacillaceae</taxon>
        <taxon>Bacillus</taxon>
    </lineage>
</organism>
<protein>
    <submittedName>
        <fullName evidence="4">Oxidoreductase</fullName>
    </submittedName>
</protein>
<evidence type="ECO:0000313" key="5">
    <source>
        <dbReference type="Proteomes" id="UP000006867"/>
    </source>
</evidence>
<keyword evidence="1" id="KW-0285">Flavoprotein</keyword>
<evidence type="ECO:0000256" key="2">
    <source>
        <dbReference type="ARBA" id="ARBA00022643"/>
    </source>
</evidence>
<sequence>MNIAVINGGTRPGGNTELLTEKAVQGSAADKINLRDYRIEPIEDLRHNQGGFQAVADDYDSIIERILPNDILIFATPIYWYGMSGTLKNFVDRWSQTMRDPKYFDFKTSMSAKKAYVIAVGGDEPARKGLPLIQQFEYIFDFMGISFGGYVLGEGNRPGDILHDQYALSAASQLLKRSDFI</sequence>
<evidence type="ECO:0000313" key="4">
    <source>
        <dbReference type="EMBL" id="ADP34116.1"/>
    </source>
</evidence>
<dbReference type="SUPFAM" id="SSF52218">
    <property type="entry name" value="Flavoproteins"/>
    <property type="match status" value="1"/>
</dbReference>
<keyword evidence="5" id="KW-1185">Reference proteome</keyword>
<accession>A0ABM5M1T2</accession>
<proteinExistence type="predicted"/>
<gene>
    <name evidence="4" type="ordered locus">BATR1942_15985</name>
</gene>
<dbReference type="Pfam" id="PF03358">
    <property type="entry name" value="FMN_red"/>
    <property type="match status" value="1"/>
</dbReference>
<evidence type="ECO:0000256" key="1">
    <source>
        <dbReference type="ARBA" id="ARBA00022630"/>
    </source>
</evidence>
<dbReference type="RefSeq" id="WP_003326637.1">
    <property type="nucleotide sequence ID" value="NC_014639.1"/>
</dbReference>
<dbReference type="InterPro" id="IPR051796">
    <property type="entry name" value="ISF_SsuE-like"/>
</dbReference>
<dbReference type="PANTHER" id="PTHR43278">
    <property type="entry name" value="NAD(P)H-DEPENDENT FMN-CONTAINING OXIDOREDUCTASE YWQN-RELATED"/>
    <property type="match status" value="1"/>
</dbReference>